<evidence type="ECO:0000313" key="5">
    <source>
        <dbReference type="Proteomes" id="UP000634529"/>
    </source>
</evidence>
<protein>
    <submittedName>
        <fullName evidence="4">NAD(P)H-quinone oxidoreductase</fullName>
    </submittedName>
</protein>
<dbReference type="Gene3D" id="3.40.50.720">
    <property type="entry name" value="NAD(P)-binding Rossmann-like Domain"/>
    <property type="match status" value="1"/>
</dbReference>
<dbReference type="InterPro" id="IPR036291">
    <property type="entry name" value="NAD(P)-bd_dom_sf"/>
</dbReference>
<evidence type="ECO:0000256" key="1">
    <source>
        <dbReference type="ARBA" id="ARBA00022857"/>
    </source>
</evidence>
<organism evidence="4 5">
    <name type="scientific">Paenibacillus arenosi</name>
    <dbReference type="NCBI Taxonomy" id="2774142"/>
    <lineage>
        <taxon>Bacteria</taxon>
        <taxon>Bacillati</taxon>
        <taxon>Bacillota</taxon>
        <taxon>Bacilli</taxon>
        <taxon>Bacillales</taxon>
        <taxon>Paenibacillaceae</taxon>
        <taxon>Paenibacillus</taxon>
    </lineage>
</organism>
<dbReference type="Gene3D" id="3.90.180.10">
    <property type="entry name" value="Medium-chain alcohol dehydrogenases, catalytic domain"/>
    <property type="match status" value="1"/>
</dbReference>
<feature type="domain" description="Enoyl reductase (ER)" evidence="3">
    <location>
        <begin position="13"/>
        <end position="327"/>
    </location>
</feature>
<name>A0ABR9B2I4_9BACL</name>
<dbReference type="InterPro" id="IPR011032">
    <property type="entry name" value="GroES-like_sf"/>
</dbReference>
<dbReference type="SMART" id="SM00829">
    <property type="entry name" value="PKS_ER"/>
    <property type="match status" value="1"/>
</dbReference>
<keyword evidence="5" id="KW-1185">Reference proteome</keyword>
<dbReference type="InterPro" id="IPR013154">
    <property type="entry name" value="ADH-like_N"/>
</dbReference>
<dbReference type="PANTHER" id="PTHR48106">
    <property type="entry name" value="QUINONE OXIDOREDUCTASE PIG3-RELATED"/>
    <property type="match status" value="1"/>
</dbReference>
<dbReference type="PANTHER" id="PTHR48106:SF18">
    <property type="entry name" value="QUINONE OXIDOREDUCTASE PIG3"/>
    <property type="match status" value="1"/>
</dbReference>
<reference evidence="4 5" key="1">
    <citation type="submission" date="2020-09" db="EMBL/GenBank/DDBJ databases">
        <title>Paenibacillus sp. CAU 1523 isolated from sand of Haeundae Beach.</title>
        <authorList>
            <person name="Kim W."/>
        </authorList>
    </citation>
    <scope>NUCLEOTIDE SEQUENCE [LARGE SCALE GENOMIC DNA]</scope>
    <source>
        <strain evidence="4 5">CAU 1523</strain>
    </source>
</reference>
<dbReference type="Pfam" id="PF08240">
    <property type="entry name" value="ADH_N"/>
    <property type="match status" value="1"/>
</dbReference>
<comment type="caution">
    <text evidence="4">The sequence shown here is derived from an EMBL/GenBank/DDBJ whole genome shotgun (WGS) entry which is preliminary data.</text>
</comment>
<dbReference type="NCBIfam" id="TIGR02824">
    <property type="entry name" value="quinone_pig3"/>
    <property type="match status" value="1"/>
</dbReference>
<evidence type="ECO:0000313" key="4">
    <source>
        <dbReference type="EMBL" id="MBD8500564.1"/>
    </source>
</evidence>
<dbReference type="SUPFAM" id="SSF50129">
    <property type="entry name" value="GroES-like"/>
    <property type="match status" value="1"/>
</dbReference>
<evidence type="ECO:0000259" key="3">
    <source>
        <dbReference type="SMART" id="SM00829"/>
    </source>
</evidence>
<keyword evidence="2" id="KW-0560">Oxidoreductase</keyword>
<sequence length="330" mass="35798">MKMEEQMIACLVNESKSLYWGSWTKPKCTSGELLIRVEATALNRADLLQKRGLYAPPKGASPIIGLEMAGVVEEVGSSVEGWEVGDRICALLPGGGYAQYVTIPAELAIRISDKLTFVEAAAIPEVFLTAYLNMFELGRLKAGEHVLIHAAASGVGTAAVQLAKAAGAFVIATVGTDEKADAVERLDADVVINYRNQSFEDAVMEYTNGKGVDMIMDPIGASYWKSNMEALAMDGRLILFGVLGGSKVEKVDLLPAMMRRIHIITSTLRGLPIERKAALTASFVDWAMPLIENGEMEPIIDSVWEADEINEAHARMERNENIGKMVVLVP</sequence>
<accession>A0ABR9B2I4</accession>
<dbReference type="CDD" id="cd05276">
    <property type="entry name" value="p53_inducible_oxidoreductase"/>
    <property type="match status" value="1"/>
</dbReference>
<dbReference type="Pfam" id="PF00107">
    <property type="entry name" value="ADH_zinc_N"/>
    <property type="match status" value="1"/>
</dbReference>
<keyword evidence="1" id="KW-0521">NADP</keyword>
<proteinExistence type="predicted"/>
<dbReference type="EMBL" id="JACYTN010000024">
    <property type="protein sequence ID" value="MBD8500564.1"/>
    <property type="molecule type" value="Genomic_DNA"/>
</dbReference>
<evidence type="ECO:0000256" key="2">
    <source>
        <dbReference type="ARBA" id="ARBA00023002"/>
    </source>
</evidence>
<dbReference type="InterPro" id="IPR013149">
    <property type="entry name" value="ADH-like_C"/>
</dbReference>
<dbReference type="InterPro" id="IPR020843">
    <property type="entry name" value="ER"/>
</dbReference>
<gene>
    <name evidence="4" type="ORF">IFO66_19960</name>
</gene>
<dbReference type="SUPFAM" id="SSF51735">
    <property type="entry name" value="NAD(P)-binding Rossmann-fold domains"/>
    <property type="match status" value="1"/>
</dbReference>
<dbReference type="Proteomes" id="UP000634529">
    <property type="component" value="Unassembled WGS sequence"/>
</dbReference>
<dbReference type="InterPro" id="IPR014189">
    <property type="entry name" value="Quinone_OxRdtase_PIG3"/>
</dbReference>